<dbReference type="EMBL" id="BARS01009207">
    <property type="protein sequence ID" value="GAF71399.1"/>
    <property type="molecule type" value="Genomic_DNA"/>
</dbReference>
<comment type="caution">
    <text evidence="1">The sequence shown here is derived from an EMBL/GenBank/DDBJ whole genome shotgun (WGS) entry which is preliminary data.</text>
</comment>
<feature type="non-terminal residue" evidence="1">
    <location>
        <position position="171"/>
    </location>
</feature>
<gene>
    <name evidence="1" type="ORF">S01H1_17368</name>
</gene>
<reference evidence="1" key="1">
    <citation type="journal article" date="2014" name="Front. Microbiol.">
        <title>High frequency of phylogenetically diverse reductive dehalogenase-homologous genes in deep subseafloor sedimentary metagenomes.</title>
        <authorList>
            <person name="Kawai M."/>
            <person name="Futagami T."/>
            <person name="Toyoda A."/>
            <person name="Takaki Y."/>
            <person name="Nishi S."/>
            <person name="Hori S."/>
            <person name="Arai W."/>
            <person name="Tsubouchi T."/>
            <person name="Morono Y."/>
            <person name="Uchiyama I."/>
            <person name="Ito T."/>
            <person name="Fujiyama A."/>
            <person name="Inagaki F."/>
            <person name="Takami H."/>
        </authorList>
    </citation>
    <scope>NUCLEOTIDE SEQUENCE</scope>
    <source>
        <strain evidence="1">Expedition CK06-06</strain>
    </source>
</reference>
<proteinExistence type="predicted"/>
<organism evidence="1">
    <name type="scientific">marine sediment metagenome</name>
    <dbReference type="NCBI Taxonomy" id="412755"/>
    <lineage>
        <taxon>unclassified sequences</taxon>
        <taxon>metagenomes</taxon>
        <taxon>ecological metagenomes</taxon>
    </lineage>
</organism>
<dbReference type="AlphaFoldDB" id="X0RRC6"/>
<accession>X0RRC6</accession>
<sequence>MNPLSTLVHSDPLDWYDPTSAMDKVHRSQARLRFVRKPNQVGGTFMLGAEIWWAALGTHPHRPPIEDGPIWVMLENLDGEYVTVCEKMWEVGARSRLAEGCKYVPHKGFYYRGRRQLVLDNGRRIEFRSGTQDVAALESGTIAAGFINEPPRPGHMDAFMMRCAVLGAPVL</sequence>
<name>X0RRC6_9ZZZZ</name>
<protein>
    <submittedName>
        <fullName evidence="1">Uncharacterized protein</fullName>
    </submittedName>
</protein>
<evidence type="ECO:0000313" key="1">
    <source>
        <dbReference type="EMBL" id="GAF71399.1"/>
    </source>
</evidence>